<feature type="domain" description="Tyr recombinase" evidence="7">
    <location>
        <begin position="192"/>
        <end position="406"/>
    </location>
</feature>
<dbReference type="EMBL" id="FOJX01000003">
    <property type="protein sequence ID" value="SFA88704.1"/>
    <property type="molecule type" value="Genomic_DNA"/>
</dbReference>
<dbReference type="Pfam" id="PF14657">
    <property type="entry name" value="Arm-DNA-bind_4"/>
    <property type="match status" value="1"/>
</dbReference>
<dbReference type="PANTHER" id="PTHR30349:SF64">
    <property type="entry name" value="PROPHAGE INTEGRASE INTD-RELATED"/>
    <property type="match status" value="1"/>
</dbReference>
<dbReference type="InterPro" id="IPR004107">
    <property type="entry name" value="Integrase_SAM-like_N"/>
</dbReference>
<reference evidence="9 10" key="1">
    <citation type="submission" date="2016-10" db="EMBL/GenBank/DDBJ databases">
        <authorList>
            <person name="de Groot N.N."/>
        </authorList>
    </citation>
    <scope>NUCLEOTIDE SEQUENCE [LARGE SCALE GENOMIC DNA]</scope>
    <source>
        <strain evidence="9 10">L14</strain>
    </source>
</reference>
<dbReference type="PANTHER" id="PTHR30349">
    <property type="entry name" value="PHAGE INTEGRASE-RELATED"/>
    <property type="match status" value="1"/>
</dbReference>
<evidence type="ECO:0000256" key="2">
    <source>
        <dbReference type="ARBA" id="ARBA00022908"/>
    </source>
</evidence>
<feature type="region of interest" description="Disordered" evidence="6">
    <location>
        <begin position="1"/>
        <end position="23"/>
    </location>
</feature>
<dbReference type="PROSITE" id="PS51900">
    <property type="entry name" value="CB"/>
    <property type="match status" value="1"/>
</dbReference>
<dbReference type="Proteomes" id="UP000183843">
    <property type="component" value="Unassembled WGS sequence"/>
</dbReference>
<dbReference type="PROSITE" id="PS51898">
    <property type="entry name" value="TYR_RECOMBINASE"/>
    <property type="match status" value="1"/>
</dbReference>
<organism evidence="9 10">
    <name type="scientific">Selenomonas ruminantium</name>
    <dbReference type="NCBI Taxonomy" id="971"/>
    <lineage>
        <taxon>Bacteria</taxon>
        <taxon>Bacillati</taxon>
        <taxon>Bacillota</taxon>
        <taxon>Negativicutes</taxon>
        <taxon>Selenomonadales</taxon>
        <taxon>Selenomonadaceae</taxon>
        <taxon>Selenomonas</taxon>
    </lineage>
</organism>
<dbReference type="InterPro" id="IPR013762">
    <property type="entry name" value="Integrase-like_cat_sf"/>
</dbReference>
<dbReference type="InterPro" id="IPR010998">
    <property type="entry name" value="Integrase_recombinase_N"/>
</dbReference>
<protein>
    <submittedName>
        <fullName evidence="9">Site-specific recombinase XerD</fullName>
    </submittedName>
</protein>
<dbReference type="GO" id="GO:0015074">
    <property type="term" value="P:DNA integration"/>
    <property type="evidence" value="ECO:0007669"/>
    <property type="project" value="UniProtKB-KW"/>
</dbReference>
<keyword evidence="4" id="KW-0233">DNA recombination</keyword>
<feature type="compositionally biased region" description="Low complexity" evidence="6">
    <location>
        <begin position="1"/>
        <end position="15"/>
    </location>
</feature>
<dbReference type="GO" id="GO:0006310">
    <property type="term" value="P:DNA recombination"/>
    <property type="evidence" value="ECO:0007669"/>
    <property type="project" value="UniProtKB-KW"/>
</dbReference>
<dbReference type="InterPro" id="IPR050090">
    <property type="entry name" value="Tyrosine_recombinase_XerCD"/>
</dbReference>
<comment type="similarity">
    <text evidence="1">Belongs to the 'phage' integrase family.</text>
</comment>
<dbReference type="Pfam" id="PF14659">
    <property type="entry name" value="Phage_int_SAM_3"/>
    <property type="match status" value="1"/>
</dbReference>
<dbReference type="InterPro" id="IPR011010">
    <property type="entry name" value="DNA_brk_join_enz"/>
</dbReference>
<dbReference type="Gene3D" id="1.10.443.10">
    <property type="entry name" value="Intergrase catalytic core"/>
    <property type="match status" value="1"/>
</dbReference>
<feature type="domain" description="Core-binding (CB)" evidence="8">
    <location>
        <begin position="90"/>
        <end position="170"/>
    </location>
</feature>
<dbReference type="AlphaFoldDB" id="A0A1I0WJG4"/>
<proteinExistence type="inferred from homology"/>
<dbReference type="InterPro" id="IPR002104">
    <property type="entry name" value="Integrase_catalytic"/>
</dbReference>
<accession>A0A1I0WJG4</accession>
<evidence type="ECO:0000256" key="3">
    <source>
        <dbReference type="ARBA" id="ARBA00023125"/>
    </source>
</evidence>
<dbReference type="InterPro" id="IPR044068">
    <property type="entry name" value="CB"/>
</dbReference>
<evidence type="ECO:0000256" key="6">
    <source>
        <dbReference type="SAM" id="MobiDB-lite"/>
    </source>
</evidence>
<sequence>MTTQNNLSNLTNNKNAPAKRRGKRADHEGSIYYWKARNRWVSCIRLGYNPQTGKEIRKKKYSRTQQEALAALEELKVKYAAVTSLEADTLSVQEWMEKWLLVYVAPRIRDNTLVGYRSVLKHIYAAVGNIKLSKLTEFDLQQFLWRDLGKKYRTAQMARMLLKSAMRRAIKCHLLNQSPAADLELPKKPPKRQFHKPSPEDWQALVDFQSSLYYCWRWIILTEFVTGTRMSELLALRWEDFSFQRDEQGKIAGGMVHIQHALYQAEKKDPETGKYPLKLGSTKTQQGDRQLSLPADFCVELDHYRRQQLIQRMKTQGWQETGFVFTRLDGQPINPSRFSNYYRYTRKRLGIATTFHMLRHDMASRMKSANIFDLKDIQSQLGHSSIKITMDIYTHMDLTAKTKVSNWLEGGVNELLTSQPVKAHKIP</sequence>
<evidence type="ECO:0000313" key="9">
    <source>
        <dbReference type="EMBL" id="SFA88704.1"/>
    </source>
</evidence>
<gene>
    <name evidence="9" type="ORF">SAMN05216587_10333</name>
</gene>
<dbReference type="SUPFAM" id="SSF56349">
    <property type="entry name" value="DNA breaking-rejoining enzymes"/>
    <property type="match status" value="1"/>
</dbReference>
<name>A0A1I0WJG4_SELRU</name>
<dbReference type="InterPro" id="IPR028259">
    <property type="entry name" value="AP2-like_int_N"/>
</dbReference>
<dbReference type="RefSeq" id="WP_074813889.1">
    <property type="nucleotide sequence ID" value="NZ_FOJX01000003.1"/>
</dbReference>
<evidence type="ECO:0000256" key="4">
    <source>
        <dbReference type="ARBA" id="ARBA00023172"/>
    </source>
</evidence>
<evidence type="ECO:0000256" key="1">
    <source>
        <dbReference type="ARBA" id="ARBA00008857"/>
    </source>
</evidence>
<dbReference type="Pfam" id="PF00589">
    <property type="entry name" value="Phage_integrase"/>
    <property type="match status" value="1"/>
</dbReference>
<evidence type="ECO:0000313" key="10">
    <source>
        <dbReference type="Proteomes" id="UP000183843"/>
    </source>
</evidence>
<keyword evidence="2" id="KW-0229">DNA integration</keyword>
<dbReference type="CDD" id="cd01189">
    <property type="entry name" value="INT_ICEBs1_C_like"/>
    <property type="match status" value="1"/>
</dbReference>
<keyword evidence="3 5" id="KW-0238">DNA-binding</keyword>
<dbReference type="Gene3D" id="1.10.150.130">
    <property type="match status" value="1"/>
</dbReference>
<evidence type="ECO:0000259" key="7">
    <source>
        <dbReference type="PROSITE" id="PS51898"/>
    </source>
</evidence>
<dbReference type="GO" id="GO:0003677">
    <property type="term" value="F:DNA binding"/>
    <property type="evidence" value="ECO:0007669"/>
    <property type="project" value="UniProtKB-UniRule"/>
</dbReference>
<evidence type="ECO:0000259" key="8">
    <source>
        <dbReference type="PROSITE" id="PS51900"/>
    </source>
</evidence>
<evidence type="ECO:0000256" key="5">
    <source>
        <dbReference type="PROSITE-ProRule" id="PRU01248"/>
    </source>
</evidence>